<evidence type="ECO:0000313" key="11">
    <source>
        <dbReference type="Proteomes" id="UP000053820"/>
    </source>
</evidence>
<organism evidence="10 11">
    <name type="scientific">Hydnomerulius pinastri MD-312</name>
    <dbReference type="NCBI Taxonomy" id="994086"/>
    <lineage>
        <taxon>Eukaryota</taxon>
        <taxon>Fungi</taxon>
        <taxon>Dikarya</taxon>
        <taxon>Basidiomycota</taxon>
        <taxon>Agaricomycotina</taxon>
        <taxon>Agaricomycetes</taxon>
        <taxon>Agaricomycetidae</taxon>
        <taxon>Boletales</taxon>
        <taxon>Boletales incertae sedis</taxon>
        <taxon>Leucogyrophana</taxon>
    </lineage>
</organism>
<name>A0A0C9WEB9_9AGAM</name>
<dbReference type="InterPro" id="IPR026030">
    <property type="entry name" value="Pur-cyt_permease_Fcy2/21/22"/>
</dbReference>
<dbReference type="PIRSF" id="PIRSF002744">
    <property type="entry name" value="Pur-cyt_permease"/>
    <property type="match status" value="1"/>
</dbReference>
<comment type="similarity">
    <text evidence="2 7">Belongs to the purine-cytosine permease (2.A.39) family.</text>
</comment>
<comment type="subcellular location">
    <subcellularLocation>
        <location evidence="1">Membrane</location>
        <topology evidence="1">Multi-pass membrane protein</topology>
    </subcellularLocation>
</comment>
<feature type="compositionally biased region" description="Polar residues" evidence="8">
    <location>
        <begin position="15"/>
        <end position="28"/>
    </location>
</feature>
<feature type="transmembrane region" description="Helical" evidence="9">
    <location>
        <begin position="462"/>
        <end position="484"/>
    </location>
</feature>
<dbReference type="PANTHER" id="PTHR31806:SF5">
    <property type="entry name" value="PURINE-CYTOSINE PERMEASE FCY21"/>
    <property type="match status" value="1"/>
</dbReference>
<accession>A0A0C9WEB9</accession>
<keyword evidence="3 7" id="KW-0813">Transport</keyword>
<dbReference type="GO" id="GO:0005886">
    <property type="term" value="C:plasma membrane"/>
    <property type="evidence" value="ECO:0007669"/>
    <property type="project" value="TreeGrafter"/>
</dbReference>
<feature type="transmembrane region" description="Helical" evidence="9">
    <location>
        <begin position="117"/>
        <end position="141"/>
    </location>
</feature>
<dbReference type="InterPro" id="IPR001248">
    <property type="entry name" value="Pur-cyt_permease"/>
</dbReference>
<feature type="transmembrane region" description="Helical" evidence="9">
    <location>
        <begin position="86"/>
        <end position="111"/>
    </location>
</feature>
<dbReference type="AlphaFoldDB" id="A0A0C9WEB9"/>
<dbReference type="Pfam" id="PF02133">
    <property type="entry name" value="Transp_cyt_pur"/>
    <property type="match status" value="1"/>
</dbReference>
<evidence type="ECO:0000256" key="3">
    <source>
        <dbReference type="ARBA" id="ARBA00022448"/>
    </source>
</evidence>
<evidence type="ECO:0000256" key="1">
    <source>
        <dbReference type="ARBA" id="ARBA00004141"/>
    </source>
</evidence>
<feature type="transmembrane region" description="Helical" evidence="9">
    <location>
        <begin position="153"/>
        <end position="175"/>
    </location>
</feature>
<feature type="transmembrane region" description="Helical" evidence="9">
    <location>
        <begin position="496"/>
        <end position="512"/>
    </location>
</feature>
<evidence type="ECO:0000256" key="5">
    <source>
        <dbReference type="ARBA" id="ARBA00022989"/>
    </source>
</evidence>
<feature type="transmembrane region" description="Helical" evidence="9">
    <location>
        <begin position="387"/>
        <end position="405"/>
    </location>
</feature>
<reference evidence="10 11" key="1">
    <citation type="submission" date="2014-04" db="EMBL/GenBank/DDBJ databases">
        <title>Evolutionary Origins and Diversification of the Mycorrhizal Mutualists.</title>
        <authorList>
            <consortium name="DOE Joint Genome Institute"/>
            <consortium name="Mycorrhizal Genomics Consortium"/>
            <person name="Kohler A."/>
            <person name="Kuo A."/>
            <person name="Nagy L.G."/>
            <person name="Floudas D."/>
            <person name="Copeland A."/>
            <person name="Barry K.W."/>
            <person name="Cichocki N."/>
            <person name="Veneault-Fourrey C."/>
            <person name="LaButti K."/>
            <person name="Lindquist E.A."/>
            <person name="Lipzen A."/>
            <person name="Lundell T."/>
            <person name="Morin E."/>
            <person name="Murat C."/>
            <person name="Riley R."/>
            <person name="Ohm R."/>
            <person name="Sun H."/>
            <person name="Tunlid A."/>
            <person name="Henrissat B."/>
            <person name="Grigoriev I.V."/>
            <person name="Hibbett D.S."/>
            <person name="Martin F."/>
        </authorList>
    </citation>
    <scope>NUCLEOTIDE SEQUENCE [LARGE SCALE GENOMIC DNA]</scope>
    <source>
        <strain evidence="10 11">MD-312</strain>
    </source>
</reference>
<keyword evidence="11" id="KW-1185">Reference proteome</keyword>
<evidence type="ECO:0000256" key="4">
    <source>
        <dbReference type="ARBA" id="ARBA00022692"/>
    </source>
</evidence>
<dbReference type="OrthoDB" id="2116389at2759"/>
<feature type="transmembrane region" description="Helical" evidence="9">
    <location>
        <begin position="222"/>
        <end position="241"/>
    </location>
</feature>
<feature type="region of interest" description="Disordered" evidence="8">
    <location>
        <begin position="1"/>
        <end position="40"/>
    </location>
</feature>
<keyword evidence="6 7" id="KW-0472">Membrane</keyword>
<evidence type="ECO:0000313" key="10">
    <source>
        <dbReference type="EMBL" id="KIJ63182.1"/>
    </source>
</evidence>
<feature type="transmembrane region" description="Helical" evidence="9">
    <location>
        <begin position="195"/>
        <end position="215"/>
    </location>
</feature>
<proteinExistence type="inferred from homology"/>
<feature type="transmembrane region" description="Helical" evidence="9">
    <location>
        <begin position="336"/>
        <end position="357"/>
    </location>
</feature>
<feature type="transmembrane region" description="Helical" evidence="9">
    <location>
        <begin position="253"/>
        <end position="272"/>
    </location>
</feature>
<evidence type="ECO:0000256" key="9">
    <source>
        <dbReference type="SAM" id="Phobius"/>
    </source>
</evidence>
<evidence type="ECO:0008006" key="12">
    <source>
        <dbReference type="Google" id="ProtNLM"/>
    </source>
</evidence>
<evidence type="ECO:0000256" key="6">
    <source>
        <dbReference type="ARBA" id="ARBA00023136"/>
    </source>
</evidence>
<dbReference type="Gene3D" id="1.10.4160.10">
    <property type="entry name" value="Hydantoin permease"/>
    <property type="match status" value="1"/>
</dbReference>
<protein>
    <recommendedName>
        <fullName evidence="12">Purine-cytosine permease</fullName>
    </recommendedName>
</protein>
<keyword evidence="4 9" id="KW-0812">Transmembrane</keyword>
<feature type="transmembrane region" description="Helical" evidence="9">
    <location>
        <begin position="412"/>
        <end position="432"/>
    </location>
</feature>
<evidence type="ECO:0000256" key="8">
    <source>
        <dbReference type="SAM" id="MobiDB-lite"/>
    </source>
</evidence>
<evidence type="ECO:0000256" key="2">
    <source>
        <dbReference type="ARBA" id="ARBA00008974"/>
    </source>
</evidence>
<feature type="transmembrane region" description="Helical" evidence="9">
    <location>
        <begin position="293"/>
        <end position="316"/>
    </location>
</feature>
<evidence type="ECO:0000256" key="7">
    <source>
        <dbReference type="PIRNR" id="PIRNR002744"/>
    </source>
</evidence>
<dbReference type="EMBL" id="KN839852">
    <property type="protein sequence ID" value="KIJ63182.1"/>
    <property type="molecule type" value="Genomic_DNA"/>
</dbReference>
<dbReference type="PANTHER" id="PTHR31806">
    <property type="entry name" value="PURINE-CYTOSINE PERMEASE FCY2-RELATED"/>
    <property type="match status" value="1"/>
</dbReference>
<dbReference type="GO" id="GO:0022857">
    <property type="term" value="F:transmembrane transporter activity"/>
    <property type="evidence" value="ECO:0007669"/>
    <property type="project" value="InterPro"/>
</dbReference>
<dbReference type="Proteomes" id="UP000053820">
    <property type="component" value="Unassembled WGS sequence"/>
</dbReference>
<gene>
    <name evidence="10" type="ORF">HYDPIDRAFT_113789</name>
</gene>
<keyword evidence="5 9" id="KW-1133">Transmembrane helix</keyword>
<sequence>MSAADPNTEPDSDRFTSSPITMSHSGKSSGDLADEPDTKRVEQGEYTPLRWLRQITALLGHYGIETHGIAPIPAEERTEKRWYQMFFVWFSANMNILTFSTGTIGPAFFALGVRDAITIIVVIDLVFCLLPAFFAVFGPKLGLRAMVQSRFSWGYYGAVIPSILNVFSMQGFLILNCIIGGQTLASVSSHLDDTLGIVIIGIVSLAVTFFGYRFLHWYESIAWIPNVIAFIAMLALGYPQLHANQYVPVPKPTPAAVLSFASTLASSILSWCPMTPDYGVYHSPAASSTRIFIYTYLGFLIASITAHTLGAAFAAAAPNVPAWNTGFQDSTSVGGLLYGVLTPVGGFGKFLTVLVALSIPSACAPTMYTFSTSFMAVASWFSLVPRWVYILISEGVLIPVAIIGAKKFYTTFVDILSVIGYWSSAFSAIILVEHLLFRRASFTEEAYPITTWNTARLLPRGIPAVLAFFCGFGALVPFMSQVWYVGPVALDGSGDCGVYVGFVVAGCCYAVFRGLEKWWDGSREARTKANHAEEGLKQ</sequence>
<dbReference type="HOGENOM" id="CLU_026016_2_1_1"/>